<evidence type="ECO:0000313" key="3">
    <source>
        <dbReference type="Proteomes" id="UP001595967"/>
    </source>
</evidence>
<keyword evidence="2" id="KW-0547">Nucleotide-binding</keyword>
<proteinExistence type="predicted"/>
<name>A0ABV9GXR0_9BURK</name>
<keyword evidence="3" id="KW-1185">Reference proteome</keyword>
<dbReference type="PANTHER" id="PTHR34825:SF1">
    <property type="entry name" value="AAA-ATPASE-LIKE DOMAIN-CONTAINING PROTEIN"/>
    <property type="match status" value="1"/>
</dbReference>
<gene>
    <name evidence="2" type="ORF">ACFO3A_07315</name>
</gene>
<dbReference type="Pfam" id="PF08011">
    <property type="entry name" value="PDDEXK_9"/>
    <property type="match status" value="1"/>
</dbReference>
<accession>A0ABV9GXR0</accession>
<dbReference type="PANTHER" id="PTHR34825">
    <property type="entry name" value="CONSERVED PROTEIN, WITH A WEAK D-GALACTARATE DEHYDRATASE/ALTRONATE HYDROLASE DOMAIN"/>
    <property type="match status" value="1"/>
</dbReference>
<reference evidence="3" key="1">
    <citation type="journal article" date="2019" name="Int. J. Syst. Evol. Microbiol.">
        <title>The Global Catalogue of Microorganisms (GCM) 10K type strain sequencing project: providing services to taxonomists for standard genome sequencing and annotation.</title>
        <authorList>
            <consortium name="The Broad Institute Genomics Platform"/>
            <consortium name="The Broad Institute Genome Sequencing Center for Infectious Disease"/>
            <person name="Wu L."/>
            <person name="Ma J."/>
        </authorList>
    </citation>
    <scope>NUCLEOTIDE SEQUENCE [LARGE SCALE GENOMIC DNA]</scope>
    <source>
        <strain evidence="3">JCM 11650</strain>
    </source>
</reference>
<sequence length="513" mass="58964">MPPMTRKKLPIGIQTLREIREDGYYYVDKTPIALQLIGQGKYFFLSRPRRFGKSLFLDTLKELFEGNEALFKGLYAEKHWDWSVKFPVLRFSFGGGVIHSAQELQERLDSHLRRFEQEHGLTAQDSSAAERFRSLIQHLFEVTGQRVVVLVDEYDKPILDRIEDKEKALEIREGLKDFYSIIKDSDPYVRFTFLTGVSKFSKVSLFSGLNNLQDITLDARYSAICGYTDADVDTVFAPELEGLDRAQIRDWYNGYNWLGESVYNPFDLLLLFDRRQFFPWWFETGTPTFLIKLLTQHQQFTPDLEHLVAPETLLSTFDVDNIPAEALLFQAGYLTIEKARHWPGRLELQLRYPNMEVKTSLNASLLAALSGGRPRAMGAVYDALLANDLAALRDVLHAFIASIPHDWHRNNPIAQYEGYWASVFYSYFASLGVEMALEDATNHGRIDMALRLNGHTWLFEFKVVELVPEGKALQQLQDKGYADKYRADGPVHLIGVEFSRESRNIVGFETLTV</sequence>
<dbReference type="Proteomes" id="UP001595967">
    <property type="component" value="Unassembled WGS sequence"/>
</dbReference>
<dbReference type="GO" id="GO:0005524">
    <property type="term" value="F:ATP binding"/>
    <property type="evidence" value="ECO:0007669"/>
    <property type="project" value="UniProtKB-KW"/>
</dbReference>
<dbReference type="RefSeq" id="WP_377725278.1">
    <property type="nucleotide sequence ID" value="NZ_JBHSEW010000005.1"/>
</dbReference>
<organism evidence="2 3">
    <name type="scientific">Comamonas nitrativorans</name>
    <dbReference type="NCBI Taxonomy" id="108437"/>
    <lineage>
        <taxon>Bacteria</taxon>
        <taxon>Pseudomonadati</taxon>
        <taxon>Pseudomonadota</taxon>
        <taxon>Betaproteobacteria</taxon>
        <taxon>Burkholderiales</taxon>
        <taxon>Comamonadaceae</taxon>
        <taxon>Comamonas</taxon>
    </lineage>
</organism>
<evidence type="ECO:0000259" key="1">
    <source>
        <dbReference type="Pfam" id="PF09820"/>
    </source>
</evidence>
<dbReference type="InterPro" id="IPR012547">
    <property type="entry name" value="PDDEXK_9"/>
</dbReference>
<dbReference type="EMBL" id="JBHSEW010000005">
    <property type="protein sequence ID" value="MFC4622026.1"/>
    <property type="molecule type" value="Genomic_DNA"/>
</dbReference>
<feature type="domain" description="AAA-ATPase-like" evidence="1">
    <location>
        <begin position="10"/>
        <end position="206"/>
    </location>
</feature>
<dbReference type="InterPro" id="IPR018631">
    <property type="entry name" value="AAA-ATPase-like_dom"/>
</dbReference>
<dbReference type="Pfam" id="PF09820">
    <property type="entry name" value="AAA-ATPase_like"/>
    <property type="match status" value="1"/>
</dbReference>
<keyword evidence="2" id="KW-0067">ATP-binding</keyword>
<comment type="caution">
    <text evidence="2">The sequence shown here is derived from an EMBL/GenBank/DDBJ whole genome shotgun (WGS) entry which is preliminary data.</text>
</comment>
<evidence type="ECO:0000313" key="2">
    <source>
        <dbReference type="EMBL" id="MFC4622026.1"/>
    </source>
</evidence>
<protein>
    <submittedName>
        <fullName evidence="2">ATP-binding protein</fullName>
    </submittedName>
</protein>